<accession>A0A3B0AW11</accession>
<dbReference type="Proteomes" id="UP000270343">
    <property type="component" value="Unassembled WGS sequence"/>
</dbReference>
<name>A0A3B0AW11_9ACTN</name>
<sequence length="131" mass="13577">MIILDTAAARALADGHKTLNLLAANMAASGDRLHVPALCLTQAEAADDGAARRVLGFPSVAVDPLDTVAAVTVGTMIRDGYGSPDTCHALYCALPRAEFTGLSILLTDDEDRYPPGTLAISVDSPGMLGFH</sequence>
<gene>
    <name evidence="1" type="ORF">D7231_29650</name>
</gene>
<keyword evidence="2" id="KW-1185">Reference proteome</keyword>
<dbReference type="OrthoDB" id="3855638at2"/>
<dbReference type="RefSeq" id="WP_120758692.1">
    <property type="nucleotide sequence ID" value="NZ_JBFADQ010000045.1"/>
</dbReference>
<comment type="caution">
    <text evidence="1">The sequence shown here is derived from an EMBL/GenBank/DDBJ whole genome shotgun (WGS) entry which is preliminary data.</text>
</comment>
<organism evidence="1 2">
    <name type="scientific">Streptomyces klenkii</name>
    <dbReference type="NCBI Taxonomy" id="1420899"/>
    <lineage>
        <taxon>Bacteria</taxon>
        <taxon>Bacillati</taxon>
        <taxon>Actinomycetota</taxon>
        <taxon>Actinomycetes</taxon>
        <taxon>Kitasatosporales</taxon>
        <taxon>Streptomycetaceae</taxon>
        <taxon>Streptomyces</taxon>
    </lineage>
</organism>
<evidence type="ECO:0008006" key="3">
    <source>
        <dbReference type="Google" id="ProtNLM"/>
    </source>
</evidence>
<dbReference type="EMBL" id="RBAM01000017">
    <property type="protein sequence ID" value="RKN64136.1"/>
    <property type="molecule type" value="Genomic_DNA"/>
</dbReference>
<evidence type="ECO:0000313" key="1">
    <source>
        <dbReference type="EMBL" id="RKN64136.1"/>
    </source>
</evidence>
<protein>
    <recommendedName>
        <fullName evidence="3">PIN domain-containing protein</fullName>
    </recommendedName>
</protein>
<evidence type="ECO:0000313" key="2">
    <source>
        <dbReference type="Proteomes" id="UP000270343"/>
    </source>
</evidence>
<reference evidence="1 2" key="1">
    <citation type="journal article" date="2015" name="Antonie Van Leeuwenhoek">
        <title>Streptomyces klenkii sp. nov., isolated from deep marine sediment.</title>
        <authorList>
            <person name="Veyisoglu A."/>
            <person name="Sahin N."/>
        </authorList>
    </citation>
    <scope>NUCLEOTIDE SEQUENCE [LARGE SCALE GENOMIC DNA]</scope>
    <source>
        <strain evidence="1 2">KCTC 29202</strain>
    </source>
</reference>
<dbReference type="AlphaFoldDB" id="A0A3B0AW11"/>
<proteinExistence type="predicted"/>